<dbReference type="EMBL" id="HBUE01013729">
    <property type="protein sequence ID" value="CAG6449698.1"/>
    <property type="molecule type" value="Transcribed_RNA"/>
</dbReference>
<accession>A0A8D8EXE1</accession>
<reference evidence="1" key="1">
    <citation type="submission" date="2021-05" db="EMBL/GenBank/DDBJ databases">
        <authorList>
            <person name="Alioto T."/>
            <person name="Alioto T."/>
            <person name="Gomez Garrido J."/>
        </authorList>
    </citation>
    <scope>NUCLEOTIDE SEQUENCE</scope>
</reference>
<evidence type="ECO:0000313" key="1">
    <source>
        <dbReference type="EMBL" id="CAG6449698.1"/>
    </source>
</evidence>
<organism evidence="1">
    <name type="scientific">Culex pipiens</name>
    <name type="common">House mosquito</name>
    <dbReference type="NCBI Taxonomy" id="7175"/>
    <lineage>
        <taxon>Eukaryota</taxon>
        <taxon>Metazoa</taxon>
        <taxon>Ecdysozoa</taxon>
        <taxon>Arthropoda</taxon>
        <taxon>Hexapoda</taxon>
        <taxon>Insecta</taxon>
        <taxon>Pterygota</taxon>
        <taxon>Neoptera</taxon>
        <taxon>Endopterygota</taxon>
        <taxon>Diptera</taxon>
        <taxon>Nematocera</taxon>
        <taxon>Culicoidea</taxon>
        <taxon>Culicidae</taxon>
        <taxon>Culicinae</taxon>
        <taxon>Culicini</taxon>
        <taxon>Culex</taxon>
        <taxon>Culex</taxon>
    </lineage>
</organism>
<sequence length="112" mass="12545">MPQTILSFAGRLDINPLISMLTVVDCKRVKFSTPARSGPRHVRGVDDDNHDASSSINMSYSEPTTCVAVPHPTKSRPLRTDLKFEVIHSIRIHSNHCHMLTCIFLVAVKYCI</sequence>
<protein>
    <submittedName>
        <fullName evidence="1">(northern house mosquito) hypothetical protein</fullName>
    </submittedName>
</protein>
<name>A0A8D8EXE1_CULPI</name>
<proteinExistence type="predicted"/>
<dbReference type="AlphaFoldDB" id="A0A8D8EXE1"/>